<evidence type="ECO:0000313" key="3">
    <source>
        <dbReference type="EMBL" id="MBK7271953.1"/>
    </source>
</evidence>
<feature type="domain" description="Transcriptional repressor PaaX-like central Cas2-like" evidence="2">
    <location>
        <begin position="108"/>
        <end position="182"/>
    </location>
</feature>
<gene>
    <name evidence="3" type="ORF">IPI13_01880</name>
</gene>
<reference evidence="3 4" key="1">
    <citation type="submission" date="2020-10" db="EMBL/GenBank/DDBJ databases">
        <title>Connecting structure to function with the recovery of over 1000 high-quality activated sludge metagenome-assembled genomes encoding full-length rRNA genes using long-read sequencing.</title>
        <authorList>
            <person name="Singleton C.M."/>
            <person name="Petriglieri F."/>
            <person name="Kristensen J.M."/>
            <person name="Kirkegaard R.H."/>
            <person name="Michaelsen T.Y."/>
            <person name="Andersen M.H."/>
            <person name="Karst S.M."/>
            <person name="Dueholm M.S."/>
            <person name="Nielsen P.H."/>
            <person name="Albertsen M."/>
        </authorList>
    </citation>
    <scope>NUCLEOTIDE SEQUENCE [LARGE SCALE GENOMIC DNA]</scope>
    <source>
        <strain evidence="3">Ega_18-Q3-R5-49_MAXAC.001</strain>
    </source>
</reference>
<name>A0A935ISE5_9MICO</name>
<proteinExistence type="predicted"/>
<comment type="caution">
    <text evidence="3">The sequence shown here is derived from an EMBL/GenBank/DDBJ whole genome shotgun (WGS) entry which is preliminary data.</text>
</comment>
<protein>
    <recommendedName>
        <fullName evidence="2">Transcriptional repressor PaaX-like central Cas2-like domain-containing protein</fullName>
    </recommendedName>
</protein>
<keyword evidence="1" id="KW-1133">Transmembrane helix</keyword>
<evidence type="ECO:0000313" key="4">
    <source>
        <dbReference type="Proteomes" id="UP000726105"/>
    </source>
</evidence>
<dbReference type="Gene3D" id="3.30.70.2650">
    <property type="match status" value="1"/>
</dbReference>
<sequence length="199" mass="23334">MKTVEQIHQRDTTAKIIDELIRIGSFGALVSAGILAPGVLIGLKKPFDALYSKLDHREQEREVRRILYYMKSRGYLAGDYEHGLQITEKARRRLKRIRLSDVTIQPQAVWDKTWRVIIYDIPEKHASARRNLTRQLRCMGCFQLQRSTWITPFPCRNEVEAISSQYLIDSFITYLEAQHLDNSSGLLRRFKHKYPTTHF</sequence>
<dbReference type="EMBL" id="JADJIB010000001">
    <property type="protein sequence ID" value="MBK7271953.1"/>
    <property type="molecule type" value="Genomic_DNA"/>
</dbReference>
<dbReference type="InterPro" id="IPR048846">
    <property type="entry name" value="PaaX-like_central"/>
</dbReference>
<dbReference type="Pfam" id="PF20803">
    <property type="entry name" value="PaaX_M"/>
    <property type="match status" value="1"/>
</dbReference>
<accession>A0A935ISE5</accession>
<organism evidence="3 4">
    <name type="scientific">Candidatus Phosphoribacter hodrii</name>
    <dbReference type="NCBI Taxonomy" id="2953743"/>
    <lineage>
        <taxon>Bacteria</taxon>
        <taxon>Bacillati</taxon>
        <taxon>Actinomycetota</taxon>
        <taxon>Actinomycetes</taxon>
        <taxon>Micrococcales</taxon>
        <taxon>Dermatophilaceae</taxon>
        <taxon>Candidatus Phosphoribacter</taxon>
    </lineage>
</organism>
<keyword evidence="1" id="KW-0812">Transmembrane</keyword>
<feature type="transmembrane region" description="Helical" evidence="1">
    <location>
        <begin position="20"/>
        <end position="43"/>
    </location>
</feature>
<dbReference type="AlphaFoldDB" id="A0A935ISE5"/>
<keyword evidence="1" id="KW-0472">Membrane</keyword>
<dbReference type="Proteomes" id="UP000726105">
    <property type="component" value="Unassembled WGS sequence"/>
</dbReference>
<evidence type="ECO:0000256" key="1">
    <source>
        <dbReference type="SAM" id="Phobius"/>
    </source>
</evidence>
<evidence type="ECO:0000259" key="2">
    <source>
        <dbReference type="Pfam" id="PF20803"/>
    </source>
</evidence>